<keyword evidence="9" id="KW-1185">Reference proteome</keyword>
<proteinExistence type="inferred from homology"/>
<comment type="similarity">
    <text evidence="5">Belongs to the DEAD box helicase family.</text>
</comment>
<evidence type="ECO:0000256" key="5">
    <source>
        <dbReference type="RuleBase" id="RU365068"/>
    </source>
</evidence>
<gene>
    <name evidence="8" type="ORF">EST38_g3637</name>
</gene>
<dbReference type="InterPro" id="IPR011545">
    <property type="entry name" value="DEAD/DEAH_box_helicase_dom"/>
</dbReference>
<dbReference type="SUPFAM" id="SSF52540">
    <property type="entry name" value="P-loop containing nucleoside triphosphate hydrolases"/>
    <property type="match status" value="1"/>
</dbReference>
<evidence type="ECO:0000259" key="6">
    <source>
        <dbReference type="PROSITE" id="PS51192"/>
    </source>
</evidence>
<dbReference type="Gene3D" id="3.40.50.300">
    <property type="entry name" value="P-loop containing nucleotide triphosphate hydrolases"/>
    <property type="match status" value="2"/>
</dbReference>
<dbReference type="PANTHER" id="PTHR24031">
    <property type="entry name" value="RNA HELICASE"/>
    <property type="match status" value="1"/>
</dbReference>
<dbReference type="SMART" id="SM00487">
    <property type="entry name" value="DEXDc"/>
    <property type="match status" value="1"/>
</dbReference>
<dbReference type="PROSITE" id="PS51194">
    <property type="entry name" value="HELICASE_CTER"/>
    <property type="match status" value="1"/>
</dbReference>
<accession>A0A4Q2DT13</accession>
<dbReference type="EMBL" id="SDEE01000079">
    <property type="protein sequence ID" value="RXW22214.1"/>
    <property type="molecule type" value="Genomic_DNA"/>
</dbReference>
<organism evidence="8 9">
    <name type="scientific">Candolleomyces aberdarensis</name>
    <dbReference type="NCBI Taxonomy" id="2316362"/>
    <lineage>
        <taxon>Eukaryota</taxon>
        <taxon>Fungi</taxon>
        <taxon>Dikarya</taxon>
        <taxon>Basidiomycota</taxon>
        <taxon>Agaricomycotina</taxon>
        <taxon>Agaricomycetes</taxon>
        <taxon>Agaricomycetidae</taxon>
        <taxon>Agaricales</taxon>
        <taxon>Agaricineae</taxon>
        <taxon>Psathyrellaceae</taxon>
        <taxon>Candolleomyces</taxon>
    </lineage>
</organism>
<dbReference type="AlphaFoldDB" id="A0A4Q2DT13"/>
<evidence type="ECO:0000313" key="9">
    <source>
        <dbReference type="Proteomes" id="UP000290288"/>
    </source>
</evidence>
<dbReference type="InterPro" id="IPR001650">
    <property type="entry name" value="Helicase_C-like"/>
</dbReference>
<keyword evidence="3 5" id="KW-0067">ATP-binding</keyword>
<keyword evidence="4 5" id="KW-0694">RNA-binding</keyword>
<evidence type="ECO:0000313" key="8">
    <source>
        <dbReference type="EMBL" id="RXW22214.1"/>
    </source>
</evidence>
<sequence>MSSSLWTVAARAGFRRAGPSLLRTTAIPALSRSLMTRHVLASRIPVLPRPLWMTQRWSSATAHATKPVETADMSDEVPLFSSLEGKVHPKTLQALTSSPFKYDRMSLVQSEILPLLPNLTASRAEGHPDAVDLLVKARTGTGKTIGFLVPAVEARLKELEAVASAPSSSTASTGRRLQDSAARRFATENTGVLVISPTRELASQIAVEAQKLTSHHSGFEVPLFVGGVDRYRQLKDFQRGRKDILVATPGRLRDFLNDKSSGVAETLKNTKMLVLDEADTLLDMGFREDIEAIMKFLPPKEVRQTFLFSATVSEGIRQIADSHLAENHRFVNCVSEDTSPVHSHIPQYHTVVPHPKDQIPHMLRLILQDQLEHGDKSKVILFLSTTKMTQFTASLLWDTRQTTLPAPRTEIYELHSKRTMQARTNAANNFRSAKRASVLITSDVSARGVDYPGVTRVIQIGLPKSAEQYVHRVGRTGRGGSQVGRGDLVLLPWEYEAIRRHFSHIPLKPLSVQDFHEECKKAVDEVAANANATTTTTLASASSDALTTTTGARGAGRHGVARRAPEVYPDIERNVTEYLSKVDERAVSETMGSLLGFYCSLAAQLRMDVGKICEELQKWTVDGLGLARAPYVSPAFIQKMGGGRPDRSRQRSDRFGAKREWRDNDGWIFRREWRVLGQEGEGWQEDKVVPGEESVG</sequence>
<keyword evidence="1 5" id="KW-0547">Nucleotide-binding</keyword>
<keyword evidence="5" id="KW-0347">Helicase</keyword>
<keyword evidence="2 5" id="KW-0378">Hydrolase</keyword>
<dbReference type="InterPro" id="IPR014001">
    <property type="entry name" value="Helicase_ATP-bd"/>
</dbReference>
<reference evidence="8 9" key="1">
    <citation type="submission" date="2019-01" db="EMBL/GenBank/DDBJ databases">
        <title>Draft genome sequence of Psathyrella aberdarensis IHI B618.</title>
        <authorList>
            <person name="Buettner E."/>
            <person name="Kellner H."/>
        </authorList>
    </citation>
    <scope>NUCLEOTIDE SEQUENCE [LARGE SCALE GENOMIC DNA]</scope>
    <source>
        <strain evidence="8 9">IHI B618</strain>
    </source>
</reference>
<name>A0A4Q2DT13_9AGAR</name>
<evidence type="ECO:0000256" key="1">
    <source>
        <dbReference type="ARBA" id="ARBA00022741"/>
    </source>
</evidence>
<evidence type="ECO:0000259" key="7">
    <source>
        <dbReference type="PROSITE" id="PS51194"/>
    </source>
</evidence>
<dbReference type="CDD" id="cd18787">
    <property type="entry name" value="SF2_C_DEAD"/>
    <property type="match status" value="1"/>
</dbReference>
<evidence type="ECO:0000256" key="3">
    <source>
        <dbReference type="ARBA" id="ARBA00022840"/>
    </source>
</evidence>
<dbReference type="Pfam" id="PF00270">
    <property type="entry name" value="DEAD"/>
    <property type="match status" value="1"/>
</dbReference>
<dbReference type="Proteomes" id="UP000290288">
    <property type="component" value="Unassembled WGS sequence"/>
</dbReference>
<dbReference type="PROSITE" id="PS51192">
    <property type="entry name" value="HELICASE_ATP_BIND_1"/>
    <property type="match status" value="1"/>
</dbReference>
<comment type="function">
    <text evidence="5">RNA helicase.</text>
</comment>
<dbReference type="SMART" id="SM00490">
    <property type="entry name" value="HELICc"/>
    <property type="match status" value="1"/>
</dbReference>
<dbReference type="EC" id="3.6.4.13" evidence="5"/>
<feature type="domain" description="Helicase C-terminal" evidence="7">
    <location>
        <begin position="358"/>
        <end position="527"/>
    </location>
</feature>
<dbReference type="OrthoDB" id="193716at2759"/>
<protein>
    <recommendedName>
        <fullName evidence="5">ATP-dependent RNA helicase</fullName>
        <ecNumber evidence="5">3.6.4.13</ecNumber>
    </recommendedName>
</protein>
<dbReference type="InterPro" id="IPR027417">
    <property type="entry name" value="P-loop_NTPase"/>
</dbReference>
<comment type="caution">
    <text evidence="8">The sequence shown here is derived from an EMBL/GenBank/DDBJ whole genome shotgun (WGS) entry which is preliminary data.</text>
</comment>
<evidence type="ECO:0000256" key="4">
    <source>
        <dbReference type="ARBA" id="ARBA00022884"/>
    </source>
</evidence>
<dbReference type="GO" id="GO:0016787">
    <property type="term" value="F:hydrolase activity"/>
    <property type="evidence" value="ECO:0007669"/>
    <property type="project" value="UniProtKB-KW"/>
</dbReference>
<evidence type="ECO:0000256" key="2">
    <source>
        <dbReference type="ARBA" id="ARBA00022801"/>
    </source>
</evidence>
<dbReference type="STRING" id="2316362.A0A4Q2DT13"/>
<dbReference type="GO" id="GO:0005524">
    <property type="term" value="F:ATP binding"/>
    <property type="evidence" value="ECO:0007669"/>
    <property type="project" value="UniProtKB-UniRule"/>
</dbReference>
<feature type="domain" description="Helicase ATP-binding" evidence="6">
    <location>
        <begin position="124"/>
        <end position="330"/>
    </location>
</feature>
<comment type="catalytic activity">
    <reaction evidence="5">
        <text>ATP + H2O = ADP + phosphate + H(+)</text>
        <dbReference type="Rhea" id="RHEA:13065"/>
        <dbReference type="ChEBI" id="CHEBI:15377"/>
        <dbReference type="ChEBI" id="CHEBI:15378"/>
        <dbReference type="ChEBI" id="CHEBI:30616"/>
        <dbReference type="ChEBI" id="CHEBI:43474"/>
        <dbReference type="ChEBI" id="CHEBI:456216"/>
        <dbReference type="EC" id="3.6.4.13"/>
    </reaction>
</comment>
<dbReference type="Pfam" id="PF00271">
    <property type="entry name" value="Helicase_C"/>
    <property type="match status" value="1"/>
</dbReference>
<comment type="domain">
    <text evidence="5">The Q motif is unique to and characteristic of the DEAD box family of RNA helicases and controls ATP binding and hydrolysis.</text>
</comment>
<dbReference type="GO" id="GO:0003723">
    <property type="term" value="F:RNA binding"/>
    <property type="evidence" value="ECO:0007669"/>
    <property type="project" value="UniProtKB-UniRule"/>
</dbReference>
<dbReference type="GO" id="GO:0003724">
    <property type="term" value="F:RNA helicase activity"/>
    <property type="evidence" value="ECO:0007669"/>
    <property type="project" value="UniProtKB-EC"/>
</dbReference>